<evidence type="ECO:0000256" key="1">
    <source>
        <dbReference type="ARBA" id="ARBA00022737"/>
    </source>
</evidence>
<dbReference type="CDD" id="cd00009">
    <property type="entry name" value="AAA"/>
    <property type="match status" value="1"/>
</dbReference>
<keyword evidence="7" id="KW-1185">Reference proteome</keyword>
<keyword evidence="1" id="KW-0677">Repeat</keyword>
<dbReference type="InterPro" id="IPR041546">
    <property type="entry name" value="ClpA/ClpB_AAA_lid"/>
</dbReference>
<dbReference type="PANTHER" id="PTHR11638:SF18">
    <property type="entry name" value="HEAT SHOCK PROTEIN 104"/>
    <property type="match status" value="1"/>
</dbReference>
<dbReference type="PANTHER" id="PTHR11638">
    <property type="entry name" value="ATP-DEPENDENT CLP PROTEASE"/>
    <property type="match status" value="1"/>
</dbReference>
<keyword evidence="3" id="KW-0067">ATP-binding</keyword>
<dbReference type="STRING" id="441119.SAMN04488047_1143"/>
<accession>A0A1I5TKG1</accession>
<evidence type="ECO:0000313" key="7">
    <source>
        <dbReference type="Proteomes" id="UP000199356"/>
    </source>
</evidence>
<sequence length="701" mass="74258">MQRKNAPAMKDFTERAMRSAIQSGASGLAPYHLLSALLETDAGRRAMEERGYSPACLEITLINTRVATAALAEERGGALPPDTQADDLLQRAGERVLNGGDLEGAVASELCSGLMRCRITRSILHKARLPGPVNSDEPSPELAAFQNKVKRARAQAKQPRPIDGKPTEDGVQPTQERGPEADVRASLVDLGARAKKGDFASIVIDEEQVSALIEAISKARAPNALLEGPAGCGKTTFVEALAVKLQKLPKNHPLRGRPLLSVDAGKLVAGTRYRGDFEARVTALLKIVSSSKAILFIDEFHTIAGAGSTTGEGGLDAVNMLKPALARGDFSLIGATTPGEALRLRRDAALMRRFEQISVAPPTGAALLRVLQEGSAGLLRHHGVEIVKAGVPAVVELLSEYAPHLPMPAAGFELLDRAAARTRLAGRKKIVRKDLAEVLEAMTGAIVERADGQLSAAPQDARLCNHLDAPSRRALEAAVRQVSLGLGASGARATFSFEGDARSAADFAVSLGDSLDLPVHDVDLAAHQGPLALRRYLGSDTPEADGAVVQVLSSLRRAVLHLRGIENADPEVVGQIFEGIARGWIESTGGRRFSLRGIVLVVSGRREASSGIGFRTEEAAKPPLDPRLAGLCDAELSAAAGRENARLREEAADMARAMRKRGASLEIDDAALDGLIAGIDDSDWPAALSELRRRMVGLMAE</sequence>
<dbReference type="Proteomes" id="UP000199356">
    <property type="component" value="Unassembled WGS sequence"/>
</dbReference>
<dbReference type="SMART" id="SM00382">
    <property type="entry name" value="AAA"/>
    <property type="match status" value="1"/>
</dbReference>
<proteinExistence type="predicted"/>
<keyword evidence="2" id="KW-0547">Nucleotide-binding</keyword>
<dbReference type="AlphaFoldDB" id="A0A1I5TKG1"/>
<dbReference type="GO" id="GO:0005524">
    <property type="term" value="F:ATP binding"/>
    <property type="evidence" value="ECO:0007669"/>
    <property type="project" value="UniProtKB-KW"/>
</dbReference>
<dbReference type="GO" id="GO:0016887">
    <property type="term" value="F:ATP hydrolysis activity"/>
    <property type="evidence" value="ECO:0007669"/>
    <property type="project" value="InterPro"/>
</dbReference>
<gene>
    <name evidence="6" type="ORF">SAMN04488047_1143</name>
</gene>
<dbReference type="Pfam" id="PF00004">
    <property type="entry name" value="AAA"/>
    <property type="match status" value="1"/>
</dbReference>
<dbReference type="SUPFAM" id="SSF52540">
    <property type="entry name" value="P-loop containing nucleoside triphosphate hydrolases"/>
    <property type="match status" value="1"/>
</dbReference>
<dbReference type="InterPro" id="IPR003593">
    <property type="entry name" value="AAA+_ATPase"/>
</dbReference>
<evidence type="ECO:0000256" key="3">
    <source>
        <dbReference type="ARBA" id="ARBA00022840"/>
    </source>
</evidence>
<protein>
    <submittedName>
        <fullName evidence="6">ATPase family associated with various cellular activities (AAA)</fullName>
    </submittedName>
</protein>
<dbReference type="Pfam" id="PF17871">
    <property type="entry name" value="AAA_lid_9"/>
    <property type="match status" value="1"/>
</dbReference>
<organism evidence="6 7">
    <name type="scientific">Tranquillimonas alkanivorans</name>
    <dbReference type="NCBI Taxonomy" id="441119"/>
    <lineage>
        <taxon>Bacteria</taxon>
        <taxon>Pseudomonadati</taxon>
        <taxon>Pseudomonadota</taxon>
        <taxon>Alphaproteobacteria</taxon>
        <taxon>Rhodobacterales</taxon>
        <taxon>Roseobacteraceae</taxon>
        <taxon>Tranquillimonas</taxon>
    </lineage>
</organism>
<feature type="region of interest" description="Disordered" evidence="4">
    <location>
        <begin position="153"/>
        <end position="181"/>
    </location>
</feature>
<dbReference type="InterPro" id="IPR050130">
    <property type="entry name" value="ClpA_ClpB"/>
</dbReference>
<reference evidence="6 7" key="1">
    <citation type="submission" date="2016-10" db="EMBL/GenBank/DDBJ databases">
        <authorList>
            <person name="de Groot N.N."/>
        </authorList>
    </citation>
    <scope>NUCLEOTIDE SEQUENCE [LARGE SCALE GENOMIC DNA]</scope>
    <source>
        <strain evidence="6 7">DSM 19547</strain>
    </source>
</reference>
<dbReference type="GO" id="GO:0005737">
    <property type="term" value="C:cytoplasm"/>
    <property type="evidence" value="ECO:0007669"/>
    <property type="project" value="TreeGrafter"/>
</dbReference>
<dbReference type="Gene3D" id="1.10.8.60">
    <property type="match status" value="1"/>
</dbReference>
<feature type="domain" description="AAA+ ATPase" evidence="5">
    <location>
        <begin position="220"/>
        <end position="364"/>
    </location>
</feature>
<evidence type="ECO:0000256" key="4">
    <source>
        <dbReference type="SAM" id="MobiDB-lite"/>
    </source>
</evidence>
<name>A0A1I5TKG1_9RHOB</name>
<dbReference type="Gene3D" id="3.40.50.300">
    <property type="entry name" value="P-loop containing nucleotide triphosphate hydrolases"/>
    <property type="match status" value="1"/>
</dbReference>
<dbReference type="InterPro" id="IPR027417">
    <property type="entry name" value="P-loop_NTPase"/>
</dbReference>
<evidence type="ECO:0000256" key="2">
    <source>
        <dbReference type="ARBA" id="ARBA00022741"/>
    </source>
</evidence>
<evidence type="ECO:0000259" key="5">
    <source>
        <dbReference type="SMART" id="SM00382"/>
    </source>
</evidence>
<dbReference type="InterPro" id="IPR003959">
    <property type="entry name" value="ATPase_AAA_core"/>
</dbReference>
<dbReference type="EMBL" id="FOXA01000014">
    <property type="protein sequence ID" value="SFP83559.1"/>
    <property type="molecule type" value="Genomic_DNA"/>
</dbReference>
<dbReference type="GO" id="GO:0034605">
    <property type="term" value="P:cellular response to heat"/>
    <property type="evidence" value="ECO:0007669"/>
    <property type="project" value="TreeGrafter"/>
</dbReference>
<evidence type="ECO:0000313" key="6">
    <source>
        <dbReference type="EMBL" id="SFP83559.1"/>
    </source>
</evidence>